<accession>A0A556N3N0</accession>
<dbReference type="Proteomes" id="UP000316008">
    <property type="component" value="Unassembled WGS sequence"/>
</dbReference>
<dbReference type="InterPro" id="IPR006665">
    <property type="entry name" value="OmpA-like"/>
</dbReference>
<organism evidence="4 5">
    <name type="scientific">Fluviicola chungangensis</name>
    <dbReference type="NCBI Taxonomy" id="2597671"/>
    <lineage>
        <taxon>Bacteria</taxon>
        <taxon>Pseudomonadati</taxon>
        <taxon>Bacteroidota</taxon>
        <taxon>Flavobacteriia</taxon>
        <taxon>Flavobacteriales</taxon>
        <taxon>Crocinitomicaceae</taxon>
        <taxon>Fluviicola</taxon>
    </lineage>
</organism>
<name>A0A556N3N0_9FLAO</name>
<keyword evidence="2" id="KW-0732">Signal</keyword>
<dbReference type="OrthoDB" id="9782229at2"/>
<gene>
    <name evidence="4" type="ORF">FO442_06050</name>
</gene>
<dbReference type="Pfam" id="PF00691">
    <property type="entry name" value="OmpA"/>
    <property type="match status" value="1"/>
</dbReference>
<feature type="signal peptide" evidence="2">
    <location>
        <begin position="1"/>
        <end position="22"/>
    </location>
</feature>
<dbReference type="PANTHER" id="PTHR30329">
    <property type="entry name" value="STATOR ELEMENT OF FLAGELLAR MOTOR COMPLEX"/>
    <property type="match status" value="1"/>
</dbReference>
<dbReference type="EMBL" id="VLPL01000002">
    <property type="protein sequence ID" value="TSJ46721.1"/>
    <property type="molecule type" value="Genomic_DNA"/>
</dbReference>
<feature type="chain" id="PRO_5022188947" evidence="2">
    <location>
        <begin position="23"/>
        <end position="252"/>
    </location>
</feature>
<reference evidence="4 5" key="1">
    <citation type="submission" date="2019-07" db="EMBL/GenBank/DDBJ databases">
        <authorList>
            <person name="Huq M.A."/>
        </authorList>
    </citation>
    <scope>NUCLEOTIDE SEQUENCE [LARGE SCALE GENOMIC DNA]</scope>
    <source>
        <strain evidence="4 5">MAH-3</strain>
    </source>
</reference>
<dbReference type="PROSITE" id="PS51123">
    <property type="entry name" value="OMPA_2"/>
    <property type="match status" value="1"/>
</dbReference>
<dbReference type="Gene3D" id="3.30.1330.60">
    <property type="entry name" value="OmpA-like domain"/>
    <property type="match status" value="2"/>
</dbReference>
<proteinExistence type="predicted"/>
<keyword evidence="5" id="KW-1185">Reference proteome</keyword>
<feature type="domain" description="OmpA-like" evidence="3">
    <location>
        <begin position="137"/>
        <end position="250"/>
    </location>
</feature>
<dbReference type="SUPFAM" id="SSF103088">
    <property type="entry name" value="OmpA-like"/>
    <property type="match status" value="2"/>
</dbReference>
<dbReference type="InterPro" id="IPR036737">
    <property type="entry name" value="OmpA-like_sf"/>
</dbReference>
<evidence type="ECO:0000256" key="2">
    <source>
        <dbReference type="SAM" id="SignalP"/>
    </source>
</evidence>
<dbReference type="GO" id="GO:0016020">
    <property type="term" value="C:membrane"/>
    <property type="evidence" value="ECO:0007669"/>
    <property type="project" value="UniProtKB-UniRule"/>
</dbReference>
<comment type="caution">
    <text evidence="4">The sequence shown here is derived from an EMBL/GenBank/DDBJ whole genome shotgun (WGS) entry which is preliminary data.</text>
</comment>
<sequence length="252" mass="28618">MGMKLYAFILVLSLFSYSGLQAQEFAEIKLADSVSISFDVGSSVVRNSTAFLNKVNHRKLAYGKIKLVAYTDTIGSVSYNKALASKRLGSVLKLVESSNMKDFIIDTLNKNEERRTSRNDEEAFRRVDVFVYEIKPTIKYNVPINLRINFHSGSSNIVKGSMENMRILEMLMKSDTTIRIKLNGHVCCEPDMKLSVDRAEKVKSYLVEQGIQANRISCKGYSNEAKLFPESNEINKSRNMRVDVVFIKSERK</sequence>
<dbReference type="RefSeq" id="WP_144332258.1">
    <property type="nucleotide sequence ID" value="NZ_VLPL01000002.1"/>
</dbReference>
<protein>
    <submittedName>
        <fullName evidence="4">OmpA family protein</fullName>
    </submittedName>
</protein>
<evidence type="ECO:0000313" key="5">
    <source>
        <dbReference type="Proteomes" id="UP000316008"/>
    </source>
</evidence>
<keyword evidence="1" id="KW-0472">Membrane</keyword>
<evidence type="ECO:0000259" key="3">
    <source>
        <dbReference type="PROSITE" id="PS51123"/>
    </source>
</evidence>
<evidence type="ECO:0000256" key="1">
    <source>
        <dbReference type="PROSITE-ProRule" id="PRU00473"/>
    </source>
</evidence>
<evidence type="ECO:0000313" key="4">
    <source>
        <dbReference type="EMBL" id="TSJ46721.1"/>
    </source>
</evidence>
<dbReference type="PANTHER" id="PTHR30329:SF21">
    <property type="entry name" value="LIPOPROTEIN YIAD-RELATED"/>
    <property type="match status" value="1"/>
</dbReference>
<dbReference type="CDD" id="cd07185">
    <property type="entry name" value="OmpA_C-like"/>
    <property type="match status" value="1"/>
</dbReference>
<dbReference type="InterPro" id="IPR050330">
    <property type="entry name" value="Bact_OuterMem_StrucFunc"/>
</dbReference>
<dbReference type="AlphaFoldDB" id="A0A556N3N0"/>